<feature type="domain" description="Histidine kinase" evidence="7">
    <location>
        <begin position="252"/>
        <end position="484"/>
    </location>
</feature>
<keyword evidence="6" id="KW-1133">Transmembrane helix</keyword>
<dbReference type="InterPro" id="IPR003661">
    <property type="entry name" value="HisK_dim/P_dom"/>
</dbReference>
<evidence type="ECO:0000313" key="9">
    <source>
        <dbReference type="Proteomes" id="UP000570514"/>
    </source>
</evidence>
<evidence type="ECO:0000256" key="3">
    <source>
        <dbReference type="ARBA" id="ARBA00022553"/>
    </source>
</evidence>
<dbReference type="GO" id="GO:0030295">
    <property type="term" value="F:protein kinase activator activity"/>
    <property type="evidence" value="ECO:0007669"/>
    <property type="project" value="TreeGrafter"/>
</dbReference>
<comment type="caution">
    <text evidence="8">The sequence shown here is derived from an EMBL/GenBank/DDBJ whole genome shotgun (WGS) entry which is preliminary data.</text>
</comment>
<comment type="catalytic activity">
    <reaction evidence="1">
        <text>ATP + protein L-histidine = ADP + protein N-phospho-L-histidine.</text>
        <dbReference type="EC" id="2.7.13.3"/>
    </reaction>
</comment>
<evidence type="ECO:0000256" key="4">
    <source>
        <dbReference type="ARBA" id="ARBA00022679"/>
    </source>
</evidence>
<accession>A0A846N2Q8</accession>
<dbReference type="Pfam" id="PF05227">
    <property type="entry name" value="CHASE3"/>
    <property type="match status" value="1"/>
</dbReference>
<dbReference type="PANTHER" id="PTHR42878:SF15">
    <property type="entry name" value="BACTERIOPHYTOCHROME"/>
    <property type="match status" value="1"/>
</dbReference>
<keyword evidence="5 8" id="KW-0418">Kinase</keyword>
<dbReference type="CDD" id="cd00082">
    <property type="entry name" value="HisKA"/>
    <property type="match status" value="1"/>
</dbReference>
<evidence type="ECO:0000256" key="5">
    <source>
        <dbReference type="ARBA" id="ARBA00022777"/>
    </source>
</evidence>
<dbReference type="PANTHER" id="PTHR42878">
    <property type="entry name" value="TWO-COMPONENT HISTIDINE KINASE"/>
    <property type="match status" value="1"/>
</dbReference>
<dbReference type="EC" id="2.7.13.3" evidence="2"/>
<dbReference type="InterPro" id="IPR036097">
    <property type="entry name" value="HisK_dim/P_sf"/>
</dbReference>
<dbReference type="AlphaFoldDB" id="A0A846N2Q8"/>
<name>A0A846N2Q8_9PROT</name>
<evidence type="ECO:0000256" key="1">
    <source>
        <dbReference type="ARBA" id="ARBA00000085"/>
    </source>
</evidence>
<feature type="transmembrane region" description="Helical" evidence="6">
    <location>
        <begin position="188"/>
        <end position="208"/>
    </location>
</feature>
<dbReference type="InterPro" id="IPR003594">
    <property type="entry name" value="HATPase_dom"/>
</dbReference>
<feature type="transmembrane region" description="Helical" evidence="6">
    <location>
        <begin position="12"/>
        <end position="33"/>
    </location>
</feature>
<dbReference type="InterPro" id="IPR005467">
    <property type="entry name" value="His_kinase_dom"/>
</dbReference>
<gene>
    <name evidence="8" type="ORF">FHS83_002899</name>
</gene>
<keyword evidence="4" id="KW-0808">Transferase</keyword>
<dbReference type="EMBL" id="JAASRM010000001">
    <property type="protein sequence ID" value="NIK89581.1"/>
    <property type="molecule type" value="Genomic_DNA"/>
</dbReference>
<evidence type="ECO:0000313" key="8">
    <source>
        <dbReference type="EMBL" id="NIK89581.1"/>
    </source>
</evidence>
<dbReference type="GO" id="GO:0000155">
    <property type="term" value="F:phosphorelay sensor kinase activity"/>
    <property type="evidence" value="ECO:0007669"/>
    <property type="project" value="InterPro"/>
</dbReference>
<dbReference type="Gene3D" id="3.30.565.10">
    <property type="entry name" value="Histidine kinase-like ATPase, C-terminal domain"/>
    <property type="match status" value="1"/>
</dbReference>
<keyword evidence="3" id="KW-0597">Phosphoprotein</keyword>
<dbReference type="GO" id="GO:0007234">
    <property type="term" value="P:osmosensory signaling via phosphorelay pathway"/>
    <property type="evidence" value="ECO:0007669"/>
    <property type="project" value="TreeGrafter"/>
</dbReference>
<dbReference type="Gene3D" id="1.10.287.130">
    <property type="match status" value="1"/>
</dbReference>
<dbReference type="InterPro" id="IPR050351">
    <property type="entry name" value="BphY/WalK/GraS-like"/>
</dbReference>
<reference evidence="8 9" key="1">
    <citation type="submission" date="2020-03" db="EMBL/GenBank/DDBJ databases">
        <title>Genomic Encyclopedia of Type Strains, Phase IV (KMG-IV): sequencing the most valuable type-strain genomes for metagenomic binning, comparative biology and taxonomic classification.</title>
        <authorList>
            <person name="Goeker M."/>
        </authorList>
    </citation>
    <scope>NUCLEOTIDE SEQUENCE [LARGE SCALE GENOMIC DNA]</scope>
    <source>
        <strain evidence="8 9">DSM 19867</strain>
    </source>
</reference>
<evidence type="ECO:0000259" key="7">
    <source>
        <dbReference type="PROSITE" id="PS50109"/>
    </source>
</evidence>
<keyword evidence="6" id="KW-0812">Transmembrane</keyword>
<dbReference type="InterPro" id="IPR036890">
    <property type="entry name" value="HATPase_C_sf"/>
</dbReference>
<dbReference type="CDD" id="cd19410">
    <property type="entry name" value="HK9-like_sensor"/>
    <property type="match status" value="1"/>
</dbReference>
<dbReference type="InterPro" id="IPR007891">
    <property type="entry name" value="CHASE3"/>
</dbReference>
<dbReference type="RefSeq" id="WP_167083656.1">
    <property type="nucleotide sequence ID" value="NZ_BAAADC010000001.1"/>
</dbReference>
<dbReference type="Pfam" id="PF02518">
    <property type="entry name" value="HATPase_c"/>
    <property type="match status" value="1"/>
</dbReference>
<protein>
    <recommendedName>
        <fullName evidence="2">histidine kinase</fullName>
        <ecNumber evidence="2">2.7.13.3</ecNumber>
    </recommendedName>
</protein>
<dbReference type="SUPFAM" id="SSF55874">
    <property type="entry name" value="ATPase domain of HSP90 chaperone/DNA topoisomerase II/histidine kinase"/>
    <property type="match status" value="1"/>
</dbReference>
<sequence>MLQTALKNARTPILLMGAGAVVLATIVATSISLSVQTAERSKQIVASRALRSAASEEMQTLLDAETGQRGYLLTGQREYLLPFQTARDRARSVLNRLEKLAAADPRIEKRVGELRPIAEDKLDELQSTVELFTAGRRADAMEVVNSGHGKAMMDAARSLLNTITDESEARVQDQLNALNRSVLMLRSLTVAGGVAIAIFVSFAIILLLRAVRDAVRARVTVEKLNATLEERVQNRTAALTQANDEIQRFAYIVSHDLRSPLVNVMGFTSELEVGTATLQKYFEAGDPAAADAAKEAACRDLPEAVKFIRSSTAKMDRLINAILKLSREGRRDLMPERIDLGKVFDAITASLAHQISETETKVEIAPDLPVLQTDRLAIEQIFGNIIDNALKYLQPGRPGHLTISSHEARGFVRISIADNGRGIAEHDLERVFELFRRAGKQDRAGEGIGLAHVRALVRRLGGDVTVRSKIGEGSEFRVLLPRILPKEQSAPS</sequence>
<dbReference type="InterPro" id="IPR004358">
    <property type="entry name" value="Sig_transdc_His_kin-like_C"/>
</dbReference>
<keyword evidence="6" id="KW-0472">Membrane</keyword>
<dbReference type="PROSITE" id="PS50109">
    <property type="entry name" value="HIS_KIN"/>
    <property type="match status" value="1"/>
</dbReference>
<dbReference type="SMART" id="SM00387">
    <property type="entry name" value="HATPase_c"/>
    <property type="match status" value="1"/>
</dbReference>
<proteinExistence type="predicted"/>
<dbReference type="GO" id="GO:0000156">
    <property type="term" value="F:phosphorelay response regulator activity"/>
    <property type="evidence" value="ECO:0007669"/>
    <property type="project" value="TreeGrafter"/>
</dbReference>
<dbReference type="Proteomes" id="UP000570514">
    <property type="component" value="Unassembled WGS sequence"/>
</dbReference>
<dbReference type="SUPFAM" id="SSF47384">
    <property type="entry name" value="Homodimeric domain of signal transducing histidine kinase"/>
    <property type="match status" value="1"/>
</dbReference>
<evidence type="ECO:0000256" key="6">
    <source>
        <dbReference type="SAM" id="Phobius"/>
    </source>
</evidence>
<evidence type="ECO:0000256" key="2">
    <source>
        <dbReference type="ARBA" id="ARBA00012438"/>
    </source>
</evidence>
<keyword evidence="9" id="KW-1185">Reference proteome</keyword>
<dbReference type="PRINTS" id="PR00344">
    <property type="entry name" value="BCTRLSENSOR"/>
</dbReference>
<organism evidence="8 9">
    <name type="scientific">Rhizomicrobium palustre</name>
    <dbReference type="NCBI Taxonomy" id="189966"/>
    <lineage>
        <taxon>Bacteria</taxon>
        <taxon>Pseudomonadati</taxon>
        <taxon>Pseudomonadota</taxon>
        <taxon>Alphaproteobacteria</taxon>
        <taxon>Micropepsales</taxon>
        <taxon>Micropepsaceae</taxon>
        <taxon>Rhizomicrobium</taxon>
    </lineage>
</organism>